<evidence type="ECO:0000256" key="2">
    <source>
        <dbReference type="ARBA" id="ARBA00022801"/>
    </source>
</evidence>
<proteinExistence type="inferred from homology"/>
<organism evidence="5 6">
    <name type="scientific">Fulvitalea axinellae</name>
    <dbReference type="NCBI Taxonomy" id="1182444"/>
    <lineage>
        <taxon>Bacteria</taxon>
        <taxon>Pseudomonadati</taxon>
        <taxon>Bacteroidota</taxon>
        <taxon>Cytophagia</taxon>
        <taxon>Cytophagales</taxon>
        <taxon>Persicobacteraceae</taxon>
        <taxon>Fulvitalea</taxon>
    </lineage>
</organism>
<evidence type="ECO:0000256" key="3">
    <source>
        <dbReference type="SAM" id="SignalP"/>
    </source>
</evidence>
<dbReference type="PROSITE" id="PS51257">
    <property type="entry name" value="PROKAR_LIPOPROTEIN"/>
    <property type="match status" value="1"/>
</dbReference>
<dbReference type="InterPro" id="IPR000917">
    <property type="entry name" value="Sulfatase_N"/>
</dbReference>
<dbReference type="Proteomes" id="UP001348817">
    <property type="component" value="Chromosome"/>
</dbReference>
<keyword evidence="3" id="KW-0732">Signal</keyword>
<evidence type="ECO:0000259" key="4">
    <source>
        <dbReference type="Pfam" id="PF00884"/>
    </source>
</evidence>
<keyword evidence="6" id="KW-1185">Reference proteome</keyword>
<keyword evidence="2" id="KW-0378">Hydrolase</keyword>
<feature type="chain" id="PRO_5043392472" evidence="3">
    <location>
        <begin position="23"/>
        <end position="485"/>
    </location>
</feature>
<sequence length="485" mass="54853">MFRRKTLRLFTLLLAMAGCSQGGNKQKEASVSKKAKLRPNVILIMADDMGWGDPAYNGNDISITPNLDKMAQNGLQMNRFYAAAPVCSPTRGSCITGRHHNRYGITYANSGFMKPEEITLAEVLKEQGYTTGHFGKWHLGTMTKTVRDANRGGRPGNEHLYSPPQDNGFDVCFSTESKVPTWDPMVVPGRDAGDAKKKKYEKGGEYGTYYWNEKGEIVSENLQGDDTRVIMDRALPFIENAVKSEKPFFTIIWTHTPHLPVLAGQKYKDMYKDYDNDIQHFYGCITALDEQIGRLNDKLKEIGAYDNTVVFYTSDNGPEGRTRKGRTRGTAGHFRGRKRSLYEGGVRVPGIVQWPEKIKGHRETNVPYITSDYFPTVLDIVGVKMPTDRPYDGVSFKNVLLGEKVESRGAPVGFWIKKQMAWHEDNLKLYSSDNGKTFELYDLEKDPGEKTDIAADNMEKVQEMRKKLLAWRESVENSSKGQDYL</sequence>
<feature type="signal peptide" evidence="3">
    <location>
        <begin position="1"/>
        <end position="22"/>
    </location>
</feature>
<dbReference type="KEGG" id="fax:FUAX_30280"/>
<dbReference type="RefSeq" id="WP_338392140.1">
    <property type="nucleotide sequence ID" value="NZ_AP025314.1"/>
</dbReference>
<dbReference type="SUPFAM" id="SSF53649">
    <property type="entry name" value="Alkaline phosphatase-like"/>
    <property type="match status" value="1"/>
</dbReference>
<dbReference type="EMBL" id="AP025314">
    <property type="protein sequence ID" value="BDD10596.1"/>
    <property type="molecule type" value="Genomic_DNA"/>
</dbReference>
<dbReference type="GO" id="GO:0004065">
    <property type="term" value="F:arylsulfatase activity"/>
    <property type="evidence" value="ECO:0007669"/>
    <property type="project" value="TreeGrafter"/>
</dbReference>
<evidence type="ECO:0000313" key="6">
    <source>
        <dbReference type="Proteomes" id="UP001348817"/>
    </source>
</evidence>
<dbReference type="InterPro" id="IPR050738">
    <property type="entry name" value="Sulfatase"/>
</dbReference>
<evidence type="ECO:0000313" key="5">
    <source>
        <dbReference type="EMBL" id="BDD10596.1"/>
    </source>
</evidence>
<name>A0AAU9CEN1_9BACT</name>
<dbReference type="Gene3D" id="3.30.1120.10">
    <property type="match status" value="1"/>
</dbReference>
<accession>A0AAU9CEN1</accession>
<protein>
    <submittedName>
        <fullName evidence="5">N-acetylgalactosamine-6-sulfatase</fullName>
    </submittedName>
</protein>
<reference evidence="5 6" key="1">
    <citation type="submission" date="2021-12" db="EMBL/GenBank/DDBJ databases">
        <title>Genome sequencing of bacteria with rrn-lacking chromosome and rrn-plasmid.</title>
        <authorList>
            <person name="Anda M."/>
            <person name="Iwasaki W."/>
        </authorList>
    </citation>
    <scope>NUCLEOTIDE SEQUENCE [LARGE SCALE GENOMIC DNA]</scope>
    <source>
        <strain evidence="5 6">DSM 100852</strain>
    </source>
</reference>
<dbReference type="PANTHER" id="PTHR42693:SF53">
    <property type="entry name" value="ENDO-4-O-SULFATASE"/>
    <property type="match status" value="1"/>
</dbReference>
<feature type="domain" description="Sulfatase N-terminal" evidence="4">
    <location>
        <begin position="39"/>
        <end position="383"/>
    </location>
</feature>
<dbReference type="Gene3D" id="3.40.720.10">
    <property type="entry name" value="Alkaline Phosphatase, subunit A"/>
    <property type="match status" value="1"/>
</dbReference>
<comment type="similarity">
    <text evidence="1">Belongs to the sulfatase family.</text>
</comment>
<gene>
    <name evidence="5" type="ORF">FUAX_30280</name>
</gene>
<dbReference type="Pfam" id="PF00884">
    <property type="entry name" value="Sulfatase"/>
    <property type="match status" value="1"/>
</dbReference>
<dbReference type="AlphaFoldDB" id="A0AAU9CEN1"/>
<evidence type="ECO:0000256" key="1">
    <source>
        <dbReference type="ARBA" id="ARBA00008779"/>
    </source>
</evidence>
<dbReference type="PANTHER" id="PTHR42693">
    <property type="entry name" value="ARYLSULFATASE FAMILY MEMBER"/>
    <property type="match status" value="1"/>
</dbReference>
<dbReference type="InterPro" id="IPR017850">
    <property type="entry name" value="Alkaline_phosphatase_core_sf"/>
</dbReference>